<evidence type="ECO:0000313" key="2">
    <source>
        <dbReference type="Proteomes" id="UP000663833"/>
    </source>
</evidence>
<evidence type="ECO:0000313" key="1">
    <source>
        <dbReference type="EMBL" id="CAF3565592.1"/>
    </source>
</evidence>
<gene>
    <name evidence="1" type="ORF">LUA448_LOCUS28683</name>
</gene>
<dbReference type="Proteomes" id="UP000663833">
    <property type="component" value="Unassembled WGS sequence"/>
</dbReference>
<name>A0A818L4A3_9BILA</name>
<protein>
    <submittedName>
        <fullName evidence="1">Uncharacterized protein</fullName>
    </submittedName>
</protein>
<reference evidence="1" key="1">
    <citation type="submission" date="2021-02" db="EMBL/GenBank/DDBJ databases">
        <authorList>
            <person name="Nowell W R."/>
        </authorList>
    </citation>
    <scope>NUCLEOTIDE SEQUENCE</scope>
</reference>
<proteinExistence type="predicted"/>
<dbReference type="EMBL" id="CAJNYD010004059">
    <property type="protein sequence ID" value="CAF3565592.1"/>
    <property type="molecule type" value="Genomic_DNA"/>
</dbReference>
<dbReference type="AlphaFoldDB" id="A0A818L4A3"/>
<comment type="caution">
    <text evidence="1">The sequence shown here is derived from an EMBL/GenBank/DDBJ whole genome shotgun (WGS) entry which is preliminary data.</text>
</comment>
<organism evidence="1 2">
    <name type="scientific">Rotaria socialis</name>
    <dbReference type="NCBI Taxonomy" id="392032"/>
    <lineage>
        <taxon>Eukaryota</taxon>
        <taxon>Metazoa</taxon>
        <taxon>Spiralia</taxon>
        <taxon>Gnathifera</taxon>
        <taxon>Rotifera</taxon>
        <taxon>Eurotatoria</taxon>
        <taxon>Bdelloidea</taxon>
        <taxon>Philodinida</taxon>
        <taxon>Philodinidae</taxon>
        <taxon>Rotaria</taxon>
    </lineage>
</organism>
<accession>A0A818L4A3</accession>
<sequence>MGCILGYNEHDDDEIYRRDNRHHHQRAHSRIIPYYSYCLNCHCQQYIQHQRVFNQCLCGHSTREHKKILKNFVFI</sequence>